<dbReference type="GO" id="GO:0031179">
    <property type="term" value="P:peptide modification"/>
    <property type="evidence" value="ECO:0007669"/>
    <property type="project" value="InterPro"/>
</dbReference>
<evidence type="ECO:0000256" key="1">
    <source>
        <dbReference type="PIRSR" id="PIRSR607822-1"/>
    </source>
</evidence>
<gene>
    <name evidence="3" type="ORF">Ssi02_63590</name>
</gene>
<feature type="binding site" evidence="1">
    <location>
        <position position="321"/>
    </location>
    <ligand>
        <name>Zn(2+)</name>
        <dbReference type="ChEBI" id="CHEBI:29105"/>
    </ligand>
</feature>
<dbReference type="Proteomes" id="UP000606172">
    <property type="component" value="Unassembled WGS sequence"/>
</dbReference>
<dbReference type="Pfam" id="PF22148">
    <property type="entry name" value="Fervidolysin_NPro-like"/>
    <property type="match status" value="1"/>
</dbReference>
<sequence length="486" mass="49684">MNHADRAAHIADKLVKEALWDGARATWLGDEIEPDASGTGGTLTYRALGGDLYGGTAGIGLFLARYAAASGDAPAAETARAALAHATVWAERTRPGGALMSGTAGIATAALDAAHLLGDDGLARHAARLTRATVHRIPAAADLVGGRAGTLLALTHLARRLPDAEDRARAARAADATATSLHTQARPGPLTGICWPSDLGGAPLCGLAHGAAGIALALLEHDPAGPRALHTAAEAATFERAWFSPEHGTWADLRDLATTGPTWPEHWCHGALGVGVARLRLYDLTGRPVYAAEAGAAVDSAARRLNDAAEHPAPVDMSTCHGLAGAAELLLDAARVLRQPALRALAAETLTTAAGHVTGDEWPCGIPGGGENPSLFTGLAGIGTALLRVHDPALPSTVAAYAGATMQARLVVQLTCPPQTPPEALREQVETVSAAVPGARVERVSPRGRALLRLPAGADVTTALDALNRTGGVAYAELDVTDTAQD</sequence>
<protein>
    <recommendedName>
        <fullName evidence="2">Fervidolysin-like N-terminal prodomain domain-containing protein</fullName>
    </recommendedName>
</protein>
<comment type="caution">
    <text evidence="3">The sequence shown here is derived from an EMBL/GenBank/DDBJ whole genome shotgun (WGS) entry which is preliminary data.</text>
</comment>
<dbReference type="SMART" id="SM01260">
    <property type="entry name" value="LANC_like"/>
    <property type="match status" value="1"/>
</dbReference>
<dbReference type="InterPro" id="IPR054399">
    <property type="entry name" value="Fervidolysin-like_N_prodom"/>
</dbReference>
<feature type="binding site" evidence="1">
    <location>
        <position position="320"/>
    </location>
    <ligand>
        <name>Zn(2+)</name>
        <dbReference type="ChEBI" id="CHEBI:29105"/>
    </ligand>
</feature>
<keyword evidence="4" id="KW-1185">Reference proteome</keyword>
<dbReference type="Gene3D" id="1.50.10.10">
    <property type="match status" value="1"/>
</dbReference>
<dbReference type="PANTHER" id="PTHR12736">
    <property type="entry name" value="LANC-LIKE PROTEIN"/>
    <property type="match status" value="1"/>
</dbReference>
<dbReference type="InterPro" id="IPR012341">
    <property type="entry name" value="6hp_glycosidase-like_sf"/>
</dbReference>
<accession>A0A919RM66</accession>
<dbReference type="RefSeq" id="WP_204031155.1">
    <property type="nucleotide sequence ID" value="NZ_BOOW01000042.1"/>
</dbReference>
<keyword evidence="1" id="KW-0862">Zinc</keyword>
<evidence type="ECO:0000313" key="4">
    <source>
        <dbReference type="Proteomes" id="UP000606172"/>
    </source>
</evidence>
<evidence type="ECO:0000313" key="3">
    <source>
        <dbReference type="EMBL" id="GII96128.1"/>
    </source>
</evidence>
<reference evidence="3" key="1">
    <citation type="submission" date="2021-01" db="EMBL/GenBank/DDBJ databases">
        <title>Whole genome shotgun sequence of Sinosporangium siamense NBRC 109515.</title>
        <authorList>
            <person name="Komaki H."/>
            <person name="Tamura T."/>
        </authorList>
    </citation>
    <scope>NUCLEOTIDE SEQUENCE</scope>
    <source>
        <strain evidence="3">NBRC 109515</strain>
    </source>
</reference>
<dbReference type="PRINTS" id="PR01950">
    <property type="entry name" value="LANCSUPER"/>
</dbReference>
<keyword evidence="1" id="KW-0479">Metal-binding</keyword>
<evidence type="ECO:0000259" key="2">
    <source>
        <dbReference type="Pfam" id="PF22148"/>
    </source>
</evidence>
<feature type="domain" description="Fervidolysin-like N-terminal prodomain" evidence="2">
    <location>
        <begin position="428"/>
        <end position="478"/>
    </location>
</feature>
<dbReference type="GO" id="GO:0005886">
    <property type="term" value="C:plasma membrane"/>
    <property type="evidence" value="ECO:0007669"/>
    <property type="project" value="TreeGrafter"/>
</dbReference>
<proteinExistence type="predicted"/>
<dbReference type="GO" id="GO:0046872">
    <property type="term" value="F:metal ion binding"/>
    <property type="evidence" value="ECO:0007669"/>
    <property type="project" value="UniProtKB-KW"/>
</dbReference>
<dbReference type="PRINTS" id="PR01955">
    <property type="entry name" value="LANCFRANKIA"/>
</dbReference>
<dbReference type="AlphaFoldDB" id="A0A919RM66"/>
<dbReference type="SUPFAM" id="SSF158745">
    <property type="entry name" value="LanC-like"/>
    <property type="match status" value="1"/>
</dbReference>
<dbReference type="PANTHER" id="PTHR12736:SF7">
    <property type="entry name" value="LANC-LIKE PROTEIN 3"/>
    <property type="match status" value="1"/>
</dbReference>
<dbReference type="InterPro" id="IPR007822">
    <property type="entry name" value="LANC-like"/>
</dbReference>
<name>A0A919RM66_9ACTN</name>
<organism evidence="3 4">
    <name type="scientific">Sinosporangium siamense</name>
    <dbReference type="NCBI Taxonomy" id="1367973"/>
    <lineage>
        <taxon>Bacteria</taxon>
        <taxon>Bacillati</taxon>
        <taxon>Actinomycetota</taxon>
        <taxon>Actinomycetes</taxon>
        <taxon>Streptosporangiales</taxon>
        <taxon>Streptosporangiaceae</taxon>
        <taxon>Sinosporangium</taxon>
    </lineage>
</organism>
<dbReference type="Pfam" id="PF05147">
    <property type="entry name" value="LANC_like"/>
    <property type="match status" value="1"/>
</dbReference>
<dbReference type="EMBL" id="BOOW01000042">
    <property type="protein sequence ID" value="GII96128.1"/>
    <property type="molecule type" value="Genomic_DNA"/>
</dbReference>
<feature type="binding site" evidence="1">
    <location>
        <position position="268"/>
    </location>
    <ligand>
        <name>Zn(2+)</name>
        <dbReference type="ChEBI" id="CHEBI:29105"/>
    </ligand>
</feature>
<dbReference type="GO" id="GO:0005975">
    <property type="term" value="P:carbohydrate metabolic process"/>
    <property type="evidence" value="ECO:0007669"/>
    <property type="project" value="InterPro"/>
</dbReference>